<organism evidence="4 5">
    <name type="scientific">Araneus ventricosus</name>
    <name type="common">Orbweaver spider</name>
    <name type="synonym">Epeira ventricosa</name>
    <dbReference type="NCBI Taxonomy" id="182803"/>
    <lineage>
        <taxon>Eukaryota</taxon>
        <taxon>Metazoa</taxon>
        <taxon>Ecdysozoa</taxon>
        <taxon>Arthropoda</taxon>
        <taxon>Chelicerata</taxon>
        <taxon>Arachnida</taxon>
        <taxon>Araneae</taxon>
        <taxon>Araneomorphae</taxon>
        <taxon>Entelegynae</taxon>
        <taxon>Araneoidea</taxon>
        <taxon>Araneidae</taxon>
        <taxon>Araneus</taxon>
    </lineage>
</organism>
<dbReference type="InterPro" id="IPR051341">
    <property type="entry name" value="Zyg-11_UBL_adapter"/>
</dbReference>
<keyword evidence="2" id="KW-0472">Membrane</keyword>
<feature type="domain" description="Protein zer-1 homolog-like C-terminal" evidence="3">
    <location>
        <begin position="16"/>
        <end position="189"/>
    </location>
</feature>
<sequence>MHCSLEWQKLKEGRGESSNDGAMFIEKSGVYLFLFCLKAFPFDTQLLLIMLRLLGNVAEVKELRCHLVSGECLTALSQLLNHKNLEVSYSASRIISLIASEEPETWFYQTSFPRFKVLKQLGEAIDRWNLDAKFVTNYRSLKPILQLLRCPEDIPEVQLWVVWTLANLTNVNPAKYCPLLMEEGGIQMLCCSRFNSATLKISIGTLSVSVMRIGIIIFIIFLFGFQTCL</sequence>
<dbReference type="InterPro" id="IPR055142">
    <property type="entry name" value="ZER1-like_C"/>
</dbReference>
<dbReference type="PANTHER" id="PTHR12904">
    <property type="match status" value="1"/>
</dbReference>
<dbReference type="PANTHER" id="PTHR12904:SF23">
    <property type="entry name" value="PROTEIN ZER-1 HOMOLOG"/>
    <property type="match status" value="1"/>
</dbReference>
<evidence type="ECO:0000256" key="2">
    <source>
        <dbReference type="SAM" id="Phobius"/>
    </source>
</evidence>
<protein>
    <submittedName>
        <fullName evidence="4">Protein zer-1</fullName>
    </submittedName>
</protein>
<keyword evidence="1" id="KW-0833">Ubl conjugation pathway</keyword>
<keyword evidence="5" id="KW-1185">Reference proteome</keyword>
<name>A0A4Y2KA00_ARAVE</name>
<dbReference type="InterPro" id="IPR016024">
    <property type="entry name" value="ARM-type_fold"/>
</dbReference>
<feature type="transmembrane region" description="Helical" evidence="2">
    <location>
        <begin position="203"/>
        <end position="225"/>
    </location>
</feature>
<reference evidence="4 5" key="1">
    <citation type="journal article" date="2019" name="Sci. Rep.">
        <title>Orb-weaving spider Araneus ventricosus genome elucidates the spidroin gene catalogue.</title>
        <authorList>
            <person name="Kono N."/>
            <person name="Nakamura H."/>
            <person name="Ohtoshi R."/>
            <person name="Moran D.A.P."/>
            <person name="Shinohara A."/>
            <person name="Yoshida Y."/>
            <person name="Fujiwara M."/>
            <person name="Mori M."/>
            <person name="Tomita M."/>
            <person name="Arakawa K."/>
        </authorList>
    </citation>
    <scope>NUCLEOTIDE SEQUENCE [LARGE SCALE GENOMIC DNA]</scope>
</reference>
<comment type="caution">
    <text evidence="4">The sequence shown here is derived from an EMBL/GenBank/DDBJ whole genome shotgun (WGS) entry which is preliminary data.</text>
</comment>
<evidence type="ECO:0000256" key="1">
    <source>
        <dbReference type="ARBA" id="ARBA00022786"/>
    </source>
</evidence>
<dbReference type="SUPFAM" id="SSF48371">
    <property type="entry name" value="ARM repeat"/>
    <property type="match status" value="1"/>
</dbReference>
<dbReference type="EMBL" id="BGPR01004357">
    <property type="protein sequence ID" value="GBM98789.1"/>
    <property type="molecule type" value="Genomic_DNA"/>
</dbReference>
<dbReference type="AlphaFoldDB" id="A0A4Y2KA00"/>
<dbReference type="OrthoDB" id="5783533at2759"/>
<dbReference type="InterPro" id="IPR011989">
    <property type="entry name" value="ARM-like"/>
</dbReference>
<dbReference type="GO" id="GO:0031462">
    <property type="term" value="C:Cul2-RING ubiquitin ligase complex"/>
    <property type="evidence" value="ECO:0007669"/>
    <property type="project" value="TreeGrafter"/>
</dbReference>
<keyword evidence="2" id="KW-1133">Transmembrane helix</keyword>
<proteinExistence type="predicted"/>
<evidence type="ECO:0000313" key="4">
    <source>
        <dbReference type="EMBL" id="GBM98789.1"/>
    </source>
</evidence>
<dbReference type="Proteomes" id="UP000499080">
    <property type="component" value="Unassembled WGS sequence"/>
</dbReference>
<dbReference type="Pfam" id="PF22964">
    <property type="entry name" value="ZER1-like_2nd"/>
    <property type="match status" value="1"/>
</dbReference>
<dbReference type="Gene3D" id="1.25.10.10">
    <property type="entry name" value="Leucine-rich Repeat Variant"/>
    <property type="match status" value="1"/>
</dbReference>
<evidence type="ECO:0000259" key="3">
    <source>
        <dbReference type="Pfam" id="PF22964"/>
    </source>
</evidence>
<accession>A0A4Y2KA00</accession>
<evidence type="ECO:0000313" key="5">
    <source>
        <dbReference type="Proteomes" id="UP000499080"/>
    </source>
</evidence>
<gene>
    <name evidence="4" type="primary">Zer1</name>
    <name evidence="4" type="ORF">AVEN_123098_1</name>
</gene>
<keyword evidence="2" id="KW-0812">Transmembrane</keyword>